<dbReference type="GO" id="GO:0032264">
    <property type="term" value="P:IMP salvage"/>
    <property type="evidence" value="ECO:0007669"/>
    <property type="project" value="UniProtKB-UniPathway"/>
</dbReference>
<dbReference type="InterPro" id="IPR005904">
    <property type="entry name" value="Hxn_phspho_trans"/>
</dbReference>
<dbReference type="InterPro" id="IPR029057">
    <property type="entry name" value="PRTase-like"/>
</dbReference>
<dbReference type="GO" id="GO:0000287">
    <property type="term" value="F:magnesium ion binding"/>
    <property type="evidence" value="ECO:0007669"/>
    <property type="project" value="TreeGrafter"/>
</dbReference>
<dbReference type="KEGG" id="abut:Ami103574_03790"/>
<dbReference type="InterPro" id="IPR050408">
    <property type="entry name" value="HGPRT"/>
</dbReference>
<keyword evidence="8 16" id="KW-0328">Glycosyltransferase</keyword>
<evidence type="ECO:0000256" key="1">
    <source>
        <dbReference type="ARBA" id="ARBA00001946"/>
    </source>
</evidence>
<evidence type="ECO:0000256" key="13">
    <source>
        <dbReference type="ARBA" id="ARBA00022842"/>
    </source>
</evidence>
<dbReference type="GO" id="GO:0006166">
    <property type="term" value="P:purine ribonucleoside salvage"/>
    <property type="evidence" value="ECO:0007669"/>
    <property type="project" value="UniProtKB-KW"/>
</dbReference>
<sequence>MENKYQDKIGTVMITQEEIQQRAQELGAQITEDFAGEEVLVVGILKGAVLWMADIVKNIKLDCAIDFMACSSYGASTKTSGVVRILKDLDTSIEGRNVIIVEDIVDSGITLKYLRQNLEGRKPKSIKICSLLDKPSGRSTELEADYVGFTVEDKFIIGYGLDFDQKYRNLPYISYLES</sequence>
<comment type="subcellular location">
    <subcellularLocation>
        <location evidence="3 16">Cytoplasm</location>
    </subcellularLocation>
</comment>
<reference evidence="18 19" key="1">
    <citation type="submission" date="2020-02" db="EMBL/GenBank/DDBJ databases">
        <authorList>
            <person name="Kim Y.B."/>
            <person name="Roh S.W."/>
        </authorList>
    </citation>
    <scope>NUCLEOTIDE SEQUENCE [LARGE SCALE GENOMIC DNA]</scope>
    <source>
        <strain evidence="18 19">DSM 103574</strain>
    </source>
</reference>
<dbReference type="UniPathway" id="UPA00591">
    <property type="reaction ID" value="UER00648"/>
</dbReference>
<dbReference type="SUPFAM" id="SSF53271">
    <property type="entry name" value="PRTase-like"/>
    <property type="match status" value="1"/>
</dbReference>
<evidence type="ECO:0000256" key="7">
    <source>
        <dbReference type="ARBA" id="ARBA00022490"/>
    </source>
</evidence>
<protein>
    <recommendedName>
        <fullName evidence="16">Hypoxanthine phosphoribosyltransferase</fullName>
        <ecNumber evidence="16">2.4.2.8</ecNumber>
    </recommendedName>
</protein>
<dbReference type="RefSeq" id="WP_163065356.1">
    <property type="nucleotide sequence ID" value="NZ_CP048649.1"/>
</dbReference>
<dbReference type="FunFam" id="3.40.50.2020:FF:000006">
    <property type="entry name" value="Hypoxanthine phosphoribosyltransferase"/>
    <property type="match status" value="1"/>
</dbReference>
<dbReference type="Pfam" id="PF00156">
    <property type="entry name" value="Pribosyltran"/>
    <property type="match status" value="1"/>
</dbReference>
<keyword evidence="9 16" id="KW-0808">Transferase</keyword>
<keyword evidence="11 16" id="KW-0660">Purine salvage</keyword>
<evidence type="ECO:0000259" key="17">
    <source>
        <dbReference type="Pfam" id="PF00156"/>
    </source>
</evidence>
<evidence type="ECO:0000256" key="3">
    <source>
        <dbReference type="ARBA" id="ARBA00004496"/>
    </source>
</evidence>
<dbReference type="GO" id="GO:0052657">
    <property type="term" value="F:guanine phosphoribosyltransferase activity"/>
    <property type="evidence" value="ECO:0007669"/>
    <property type="project" value="UniProtKB-ARBA"/>
</dbReference>
<keyword evidence="10 16" id="KW-0479">Metal-binding</keyword>
<dbReference type="AlphaFoldDB" id="A0A858BRH7"/>
<organism evidence="18 19">
    <name type="scientific">Aminipila butyrica</name>
    <dbReference type="NCBI Taxonomy" id="433296"/>
    <lineage>
        <taxon>Bacteria</taxon>
        <taxon>Bacillati</taxon>
        <taxon>Bacillota</taxon>
        <taxon>Clostridia</taxon>
        <taxon>Peptostreptococcales</taxon>
        <taxon>Anaerovoracaceae</taxon>
        <taxon>Aminipila</taxon>
    </lineage>
</organism>
<evidence type="ECO:0000256" key="8">
    <source>
        <dbReference type="ARBA" id="ARBA00022676"/>
    </source>
</evidence>
<name>A0A858BRH7_9FIRM</name>
<dbReference type="GO" id="GO:0046100">
    <property type="term" value="P:hypoxanthine metabolic process"/>
    <property type="evidence" value="ECO:0007669"/>
    <property type="project" value="TreeGrafter"/>
</dbReference>
<keyword evidence="12 16" id="KW-0547">Nucleotide-binding</keyword>
<comment type="cofactor">
    <cofactor evidence="1 16">
        <name>Mg(2+)</name>
        <dbReference type="ChEBI" id="CHEBI:18420"/>
    </cofactor>
</comment>
<dbReference type="InterPro" id="IPR000836">
    <property type="entry name" value="PRTase_dom"/>
</dbReference>
<evidence type="ECO:0000256" key="5">
    <source>
        <dbReference type="ARBA" id="ARBA00004676"/>
    </source>
</evidence>
<evidence type="ECO:0000256" key="12">
    <source>
        <dbReference type="ARBA" id="ARBA00022741"/>
    </source>
</evidence>
<keyword evidence="7 16" id="KW-0963">Cytoplasm</keyword>
<comment type="catalytic activity">
    <reaction evidence="15">
        <text>IMP + diphosphate = hypoxanthine + 5-phospho-alpha-D-ribose 1-diphosphate</text>
        <dbReference type="Rhea" id="RHEA:17973"/>
        <dbReference type="ChEBI" id="CHEBI:17368"/>
        <dbReference type="ChEBI" id="CHEBI:33019"/>
        <dbReference type="ChEBI" id="CHEBI:58017"/>
        <dbReference type="ChEBI" id="CHEBI:58053"/>
        <dbReference type="EC" id="2.4.2.8"/>
    </reaction>
    <physiologicalReaction direction="right-to-left" evidence="15">
        <dbReference type="Rhea" id="RHEA:17975"/>
    </physiologicalReaction>
</comment>
<dbReference type="Gene3D" id="3.40.50.2020">
    <property type="match status" value="1"/>
</dbReference>
<comment type="pathway">
    <text evidence="5">Purine metabolism; GMP biosynthesis via salvage pathway; GMP from guanine: step 1/1.</text>
</comment>
<gene>
    <name evidence="18" type="primary">hpt</name>
    <name evidence="18" type="ORF">Ami103574_03790</name>
</gene>
<evidence type="ECO:0000256" key="16">
    <source>
        <dbReference type="RuleBase" id="RU364099"/>
    </source>
</evidence>
<proteinExistence type="inferred from homology"/>
<evidence type="ECO:0000256" key="15">
    <source>
        <dbReference type="ARBA" id="ARBA00049402"/>
    </source>
</evidence>
<accession>A0A858BRH7</accession>
<evidence type="ECO:0000256" key="2">
    <source>
        <dbReference type="ARBA" id="ARBA00002049"/>
    </source>
</evidence>
<dbReference type="GO" id="GO:0006178">
    <property type="term" value="P:guanine salvage"/>
    <property type="evidence" value="ECO:0007669"/>
    <property type="project" value="TreeGrafter"/>
</dbReference>
<dbReference type="NCBIfam" id="TIGR01203">
    <property type="entry name" value="HGPRTase"/>
    <property type="match status" value="1"/>
</dbReference>
<dbReference type="Proteomes" id="UP000466848">
    <property type="component" value="Chromosome"/>
</dbReference>
<keyword evidence="19" id="KW-1185">Reference proteome</keyword>
<comment type="catalytic activity">
    <reaction evidence="14">
        <text>GMP + diphosphate = guanine + 5-phospho-alpha-D-ribose 1-diphosphate</text>
        <dbReference type="Rhea" id="RHEA:25424"/>
        <dbReference type="ChEBI" id="CHEBI:16235"/>
        <dbReference type="ChEBI" id="CHEBI:33019"/>
        <dbReference type="ChEBI" id="CHEBI:58017"/>
        <dbReference type="ChEBI" id="CHEBI:58115"/>
        <dbReference type="EC" id="2.4.2.8"/>
    </reaction>
    <physiologicalReaction direction="right-to-left" evidence="14">
        <dbReference type="Rhea" id="RHEA:25426"/>
    </physiologicalReaction>
</comment>
<evidence type="ECO:0000313" key="19">
    <source>
        <dbReference type="Proteomes" id="UP000466848"/>
    </source>
</evidence>
<evidence type="ECO:0000313" key="18">
    <source>
        <dbReference type="EMBL" id="QIB68493.1"/>
    </source>
</evidence>
<evidence type="ECO:0000256" key="6">
    <source>
        <dbReference type="ARBA" id="ARBA00008391"/>
    </source>
</evidence>
<feature type="domain" description="Phosphoribosyltransferase" evidence="17">
    <location>
        <begin position="17"/>
        <end position="163"/>
    </location>
</feature>
<comment type="similarity">
    <text evidence="6 16">Belongs to the purine/pyrimidine phosphoribosyltransferase family.</text>
</comment>
<evidence type="ECO:0000256" key="11">
    <source>
        <dbReference type="ARBA" id="ARBA00022726"/>
    </source>
</evidence>
<dbReference type="PANTHER" id="PTHR43340:SF1">
    <property type="entry name" value="HYPOXANTHINE PHOSPHORIBOSYLTRANSFERASE"/>
    <property type="match status" value="1"/>
</dbReference>
<keyword evidence="13 16" id="KW-0460">Magnesium</keyword>
<dbReference type="PANTHER" id="PTHR43340">
    <property type="entry name" value="HYPOXANTHINE-GUANINE PHOSPHORIBOSYLTRANSFERASE"/>
    <property type="match status" value="1"/>
</dbReference>
<evidence type="ECO:0000256" key="4">
    <source>
        <dbReference type="ARBA" id="ARBA00004669"/>
    </source>
</evidence>
<dbReference type="GO" id="GO:0000166">
    <property type="term" value="F:nucleotide binding"/>
    <property type="evidence" value="ECO:0007669"/>
    <property type="project" value="UniProtKB-KW"/>
</dbReference>
<dbReference type="CDD" id="cd06223">
    <property type="entry name" value="PRTases_typeI"/>
    <property type="match status" value="1"/>
</dbReference>
<dbReference type="GO" id="GO:0004422">
    <property type="term" value="F:hypoxanthine phosphoribosyltransferase activity"/>
    <property type="evidence" value="ECO:0007669"/>
    <property type="project" value="InterPro"/>
</dbReference>
<evidence type="ECO:0000256" key="9">
    <source>
        <dbReference type="ARBA" id="ARBA00022679"/>
    </source>
</evidence>
<dbReference type="GO" id="GO:0005829">
    <property type="term" value="C:cytosol"/>
    <property type="evidence" value="ECO:0007669"/>
    <property type="project" value="TreeGrafter"/>
</dbReference>
<evidence type="ECO:0000256" key="10">
    <source>
        <dbReference type="ARBA" id="ARBA00022723"/>
    </source>
</evidence>
<comment type="function">
    <text evidence="2">Purine salvage pathway enzyme that catalyzes the transfer of the ribosyl-5-phosphate group from 5-phospho-alpha-D-ribose 1-diphosphate (PRPP) to the N9 position of the 6-oxopurines hypoxanthine and guanine to form the corresponding ribonucleotides IMP (inosine 5'-monophosphate) and GMP (guanosine 5'-monophosphate), with the release of PPi.</text>
</comment>
<comment type="pathway">
    <text evidence="4 16">Purine metabolism; IMP biosynthesis via salvage pathway; IMP from hypoxanthine: step 1/1.</text>
</comment>
<dbReference type="EC" id="2.4.2.8" evidence="16"/>
<evidence type="ECO:0000256" key="14">
    <source>
        <dbReference type="ARBA" id="ARBA00048811"/>
    </source>
</evidence>
<dbReference type="EMBL" id="CP048649">
    <property type="protein sequence ID" value="QIB68493.1"/>
    <property type="molecule type" value="Genomic_DNA"/>
</dbReference>
<dbReference type="GO" id="GO:0032263">
    <property type="term" value="P:GMP salvage"/>
    <property type="evidence" value="ECO:0007669"/>
    <property type="project" value="TreeGrafter"/>
</dbReference>